<keyword evidence="1" id="KW-0472">Membrane</keyword>
<keyword evidence="3" id="KW-1185">Reference proteome</keyword>
<sequence length="109" mass="12108">MNDTLVWLAIAGLTAVTVLTRGFFLISDKPWPLPAWAREALKFAPLAALVAVIAPEVLMTQGELITTWRDPRWPAVLVASLYYFWRRGILGTMVVGMAVLLTLRLGLGW</sequence>
<evidence type="ECO:0000313" key="2">
    <source>
        <dbReference type="EMBL" id="MBB5206232.1"/>
    </source>
</evidence>
<dbReference type="OrthoDB" id="515103at2"/>
<organism evidence="2 3">
    <name type="scientific">Inhella inkyongensis</name>
    <dbReference type="NCBI Taxonomy" id="392593"/>
    <lineage>
        <taxon>Bacteria</taxon>
        <taxon>Pseudomonadati</taxon>
        <taxon>Pseudomonadota</taxon>
        <taxon>Betaproteobacteria</taxon>
        <taxon>Burkholderiales</taxon>
        <taxon>Sphaerotilaceae</taxon>
        <taxon>Inhella</taxon>
    </lineage>
</organism>
<gene>
    <name evidence="2" type="ORF">HNQ51_003577</name>
</gene>
<feature type="transmembrane region" description="Helical" evidence="1">
    <location>
        <begin position="6"/>
        <end position="26"/>
    </location>
</feature>
<feature type="transmembrane region" description="Helical" evidence="1">
    <location>
        <begin position="88"/>
        <end position="107"/>
    </location>
</feature>
<reference evidence="2 3" key="1">
    <citation type="submission" date="2020-08" db="EMBL/GenBank/DDBJ databases">
        <title>Genomic Encyclopedia of Type Strains, Phase IV (KMG-IV): sequencing the most valuable type-strain genomes for metagenomic binning, comparative biology and taxonomic classification.</title>
        <authorList>
            <person name="Goeker M."/>
        </authorList>
    </citation>
    <scope>NUCLEOTIDE SEQUENCE [LARGE SCALE GENOMIC DNA]</scope>
    <source>
        <strain evidence="2 3">DSM 23958</strain>
    </source>
</reference>
<evidence type="ECO:0000313" key="3">
    <source>
        <dbReference type="Proteomes" id="UP000554837"/>
    </source>
</evidence>
<keyword evidence="1" id="KW-0812">Transmembrane</keyword>
<accession>A0A840S9D9</accession>
<dbReference type="Pfam" id="PF05437">
    <property type="entry name" value="AzlD"/>
    <property type="match status" value="1"/>
</dbReference>
<proteinExistence type="predicted"/>
<name>A0A840S9D9_9BURK</name>
<keyword evidence="1" id="KW-1133">Transmembrane helix</keyword>
<comment type="caution">
    <text evidence="2">The sequence shown here is derived from an EMBL/GenBank/DDBJ whole genome shotgun (WGS) entry which is preliminary data.</text>
</comment>
<dbReference type="AlphaFoldDB" id="A0A840S9D9"/>
<protein>
    <submittedName>
        <fullName evidence="2">Branched-subunit amino acid transport protein</fullName>
    </submittedName>
</protein>
<dbReference type="InterPro" id="IPR008407">
    <property type="entry name" value="Brnchd-chn_aa_trnsp_AzlD"/>
</dbReference>
<dbReference type="Proteomes" id="UP000554837">
    <property type="component" value="Unassembled WGS sequence"/>
</dbReference>
<dbReference type="EMBL" id="JACHHO010000008">
    <property type="protein sequence ID" value="MBB5206232.1"/>
    <property type="molecule type" value="Genomic_DNA"/>
</dbReference>
<dbReference type="RefSeq" id="WP_138855408.1">
    <property type="nucleotide sequence ID" value="NZ_CP040709.1"/>
</dbReference>
<evidence type="ECO:0000256" key="1">
    <source>
        <dbReference type="SAM" id="Phobius"/>
    </source>
</evidence>